<keyword evidence="2" id="KW-1185">Reference proteome</keyword>
<protein>
    <submittedName>
        <fullName evidence="1">Uncharacterized protein</fullName>
    </submittedName>
</protein>
<sequence>MPPLATLAAVGLGLYIAARVVARMNQVKMQPVPAKARRVVKLERDPETGVYRPSDR</sequence>
<accession>A0A2C9D396</accession>
<organism evidence="1 2">
    <name type="scientific">Hartmannibacter diazotrophicus</name>
    <dbReference type="NCBI Taxonomy" id="1482074"/>
    <lineage>
        <taxon>Bacteria</taxon>
        <taxon>Pseudomonadati</taxon>
        <taxon>Pseudomonadota</taxon>
        <taxon>Alphaproteobacteria</taxon>
        <taxon>Hyphomicrobiales</taxon>
        <taxon>Pleomorphomonadaceae</taxon>
        <taxon>Hartmannibacter</taxon>
    </lineage>
</organism>
<dbReference type="Proteomes" id="UP000223606">
    <property type="component" value="Chromosome 1"/>
</dbReference>
<evidence type="ECO:0000313" key="2">
    <source>
        <dbReference type="Proteomes" id="UP000223606"/>
    </source>
</evidence>
<gene>
    <name evidence="1" type="ORF">HDIA_1162</name>
</gene>
<proteinExistence type="predicted"/>
<dbReference type="AlphaFoldDB" id="A0A2C9D396"/>
<dbReference type="KEGG" id="hdi:HDIA_1162"/>
<evidence type="ECO:0000313" key="1">
    <source>
        <dbReference type="EMBL" id="SON54703.1"/>
    </source>
</evidence>
<name>A0A2C9D396_9HYPH</name>
<dbReference type="EMBL" id="LT960614">
    <property type="protein sequence ID" value="SON54703.1"/>
    <property type="molecule type" value="Genomic_DNA"/>
</dbReference>
<reference evidence="2" key="1">
    <citation type="submission" date="2017-09" db="EMBL/GenBank/DDBJ databases">
        <title>Genome sequence of Nannocystis excedens DSM 71.</title>
        <authorList>
            <person name="Blom J."/>
        </authorList>
    </citation>
    <scope>NUCLEOTIDE SEQUENCE [LARGE SCALE GENOMIC DNA]</scope>
    <source>
        <strain evidence="2">type strain: E19</strain>
    </source>
</reference>
<dbReference type="RefSeq" id="WP_157775343.1">
    <property type="nucleotide sequence ID" value="NZ_LT960614.1"/>
</dbReference>